<accession>A0A7S3Q9Z4</accession>
<evidence type="ECO:0000313" key="1">
    <source>
        <dbReference type="EMBL" id="CAE0470230.1"/>
    </source>
</evidence>
<dbReference type="AlphaFoldDB" id="A0A7S3Q9Z4"/>
<proteinExistence type="predicted"/>
<gene>
    <name evidence="1" type="ORF">CDEB00056_LOCUS15083</name>
</gene>
<reference evidence="1" key="1">
    <citation type="submission" date="2021-01" db="EMBL/GenBank/DDBJ databases">
        <authorList>
            <person name="Corre E."/>
            <person name="Pelletier E."/>
            <person name="Niang G."/>
            <person name="Scheremetjew M."/>
            <person name="Finn R."/>
            <person name="Kale V."/>
            <person name="Holt S."/>
            <person name="Cochrane G."/>
            <person name="Meng A."/>
            <person name="Brown T."/>
            <person name="Cohen L."/>
        </authorList>
    </citation>
    <scope>NUCLEOTIDE SEQUENCE</scope>
    <source>
        <strain evidence="1">MM31A-1</strain>
    </source>
</reference>
<name>A0A7S3Q9Z4_9STRA</name>
<dbReference type="EMBL" id="HBIO01019585">
    <property type="protein sequence ID" value="CAE0470230.1"/>
    <property type="molecule type" value="Transcribed_RNA"/>
</dbReference>
<protein>
    <submittedName>
        <fullName evidence="1">Uncharacterized protein</fullName>
    </submittedName>
</protein>
<organism evidence="1">
    <name type="scientific">Chaetoceros debilis</name>
    <dbReference type="NCBI Taxonomy" id="122233"/>
    <lineage>
        <taxon>Eukaryota</taxon>
        <taxon>Sar</taxon>
        <taxon>Stramenopiles</taxon>
        <taxon>Ochrophyta</taxon>
        <taxon>Bacillariophyta</taxon>
        <taxon>Coscinodiscophyceae</taxon>
        <taxon>Chaetocerotophycidae</taxon>
        <taxon>Chaetocerotales</taxon>
        <taxon>Chaetocerotaceae</taxon>
        <taxon>Chaetoceros</taxon>
    </lineage>
</organism>
<sequence length="134" mass="15946">MRRRKLQRCRQRRSLKFYLILRQELLRLTIPFNMNIIDRLEDYFGNSSHDDFFESNTFTDHKADKEVTEATCFLLEDILPVGLVTFKPIATRYVKDEFCGLFTRPKRSLHRLEAILVMPQLSLISTRLTRCGME</sequence>